<evidence type="ECO:0000256" key="1">
    <source>
        <dbReference type="SAM" id="SignalP"/>
    </source>
</evidence>
<keyword evidence="3" id="KW-1185">Reference proteome</keyword>
<dbReference type="Proteomes" id="UP001610334">
    <property type="component" value="Unassembled WGS sequence"/>
</dbReference>
<comment type="caution">
    <text evidence="2">The sequence shown here is derived from an EMBL/GenBank/DDBJ whole genome shotgun (WGS) entry which is preliminary data.</text>
</comment>
<feature type="signal peptide" evidence="1">
    <location>
        <begin position="1"/>
        <end position="19"/>
    </location>
</feature>
<reference evidence="2 3" key="1">
    <citation type="submission" date="2024-07" db="EMBL/GenBank/DDBJ databases">
        <title>Section-level genome sequencing and comparative genomics of Aspergillus sections Usti and Cavernicolus.</title>
        <authorList>
            <consortium name="Lawrence Berkeley National Laboratory"/>
            <person name="Nybo J.L."/>
            <person name="Vesth T.C."/>
            <person name="Theobald S."/>
            <person name="Frisvad J.C."/>
            <person name="Larsen T.O."/>
            <person name="Kjaerboelling I."/>
            <person name="Rothschild-Mancinelli K."/>
            <person name="Lyhne E.K."/>
            <person name="Kogle M.E."/>
            <person name="Barry K."/>
            <person name="Clum A."/>
            <person name="Na H."/>
            <person name="Ledsgaard L."/>
            <person name="Lin J."/>
            <person name="Lipzen A."/>
            <person name="Kuo A."/>
            <person name="Riley R."/>
            <person name="Mondo S."/>
            <person name="Labutti K."/>
            <person name="Haridas S."/>
            <person name="Pangalinan J."/>
            <person name="Salamov A.A."/>
            <person name="Simmons B.A."/>
            <person name="Magnuson J.K."/>
            <person name="Chen J."/>
            <person name="Drula E."/>
            <person name="Henrissat B."/>
            <person name="Wiebenga A."/>
            <person name="Lubbers R.J."/>
            <person name="Gomes A.C."/>
            <person name="Makela M.R."/>
            <person name="Stajich J."/>
            <person name="Grigoriev I.V."/>
            <person name="Mortensen U.H."/>
            <person name="De Vries R.P."/>
            <person name="Baker S.E."/>
            <person name="Andersen M.R."/>
        </authorList>
    </citation>
    <scope>NUCLEOTIDE SEQUENCE [LARGE SCALE GENOMIC DNA]</scope>
    <source>
        <strain evidence="2 3">CBS 588.65</strain>
    </source>
</reference>
<feature type="chain" id="PRO_5046382206" evidence="1">
    <location>
        <begin position="20"/>
        <end position="189"/>
    </location>
</feature>
<organism evidence="2 3">
    <name type="scientific">Aspergillus granulosus</name>
    <dbReference type="NCBI Taxonomy" id="176169"/>
    <lineage>
        <taxon>Eukaryota</taxon>
        <taxon>Fungi</taxon>
        <taxon>Dikarya</taxon>
        <taxon>Ascomycota</taxon>
        <taxon>Pezizomycotina</taxon>
        <taxon>Eurotiomycetes</taxon>
        <taxon>Eurotiomycetidae</taxon>
        <taxon>Eurotiales</taxon>
        <taxon>Aspergillaceae</taxon>
        <taxon>Aspergillus</taxon>
        <taxon>Aspergillus subgen. Nidulantes</taxon>
    </lineage>
</organism>
<keyword evidence="1" id="KW-0732">Signal</keyword>
<sequence length="189" mass="21659">MKLFTPLFISALSLTAKEADCTAPNKNQAITAGPDGAWCDAGGGVISAYWMIYGMQNEQQCWVGLLCRLAKAACPFEDEARAWCRHLRNKNPDAWLALLLTLTPNLFRLEVQFPKSAYWVQRIVEWAAQAQPIALSALQRVQEVYVSARWFEFQDENQLVTQWTLMFLGLSSLRRITMDDSFMMRRRQC</sequence>
<evidence type="ECO:0000313" key="3">
    <source>
        <dbReference type="Proteomes" id="UP001610334"/>
    </source>
</evidence>
<gene>
    <name evidence="2" type="ORF">BJX63DRAFT_427029</name>
</gene>
<protein>
    <submittedName>
        <fullName evidence="2">Uncharacterized protein</fullName>
    </submittedName>
</protein>
<proteinExistence type="predicted"/>
<accession>A0ABR4I675</accession>
<dbReference type="EMBL" id="JBFXLT010000002">
    <property type="protein sequence ID" value="KAL2822462.1"/>
    <property type="molecule type" value="Genomic_DNA"/>
</dbReference>
<name>A0ABR4I675_9EURO</name>
<evidence type="ECO:0000313" key="2">
    <source>
        <dbReference type="EMBL" id="KAL2822462.1"/>
    </source>
</evidence>